<comment type="caution">
    <text evidence="3">The sequence shown here is derived from an EMBL/GenBank/DDBJ whole genome shotgun (WGS) entry which is preliminary data.</text>
</comment>
<accession>A0A420Y8B2</accession>
<proteinExistence type="predicted"/>
<evidence type="ECO:0000313" key="4">
    <source>
        <dbReference type="Proteomes" id="UP000275385"/>
    </source>
</evidence>
<dbReference type="Proteomes" id="UP000275385">
    <property type="component" value="Unassembled WGS sequence"/>
</dbReference>
<keyword evidence="4" id="KW-1185">Reference proteome</keyword>
<feature type="chain" id="PRO_5019511432" description="Endo-1,3(4)-beta-glucanase 1 carbohydrate binding domain-containing protein" evidence="1">
    <location>
        <begin position="21"/>
        <end position="251"/>
    </location>
</feature>
<sequence>MSRTTFLATALLSLSSIALAELKGCGASQYDPAQYVCYDNSFLCPIIAGEPLSFCAGACYSKFMYQCVSNTLAELPQVAQGTPIGLTASNPSLAIDGKPITACGQHWSIGGQTCSYCPEAVVGSSCPAGKDTVIAASDGGASMDVMVPGGQLVYLGPDWNVHYTQAHSAYIPSGSIVTGLKAYHGGGFVNLNGNGYGWVACPPTAAGGGGENGWNLVAKNSSNAGNLNNCYAVNLKVNELPAGTVGAWQYT</sequence>
<feature type="domain" description="Endo-1,3(4)-beta-glucanase 1 carbohydrate binding" evidence="2">
    <location>
        <begin position="25"/>
        <end position="72"/>
    </location>
</feature>
<dbReference type="InterPro" id="IPR018909">
    <property type="entry name" value="Eng1_septum"/>
</dbReference>
<dbReference type="PANTHER" id="PTHR42047:SF1">
    <property type="entry name" value="PROTEIN, PUTATIVE (AFU_ORTHOLOGUE AFUA_6G03560)-RELATED"/>
    <property type="match status" value="1"/>
</dbReference>
<evidence type="ECO:0000313" key="3">
    <source>
        <dbReference type="EMBL" id="RKU44138.1"/>
    </source>
</evidence>
<name>A0A420Y8B2_9PEZI</name>
<dbReference type="EMBL" id="QVQW01000034">
    <property type="protein sequence ID" value="RKU44138.1"/>
    <property type="molecule type" value="Genomic_DNA"/>
</dbReference>
<dbReference type="GO" id="GO:0030246">
    <property type="term" value="F:carbohydrate binding"/>
    <property type="evidence" value="ECO:0007669"/>
    <property type="project" value="InterPro"/>
</dbReference>
<organism evidence="3 4">
    <name type="scientific">Coniochaeta pulveracea</name>
    <dbReference type="NCBI Taxonomy" id="177199"/>
    <lineage>
        <taxon>Eukaryota</taxon>
        <taxon>Fungi</taxon>
        <taxon>Dikarya</taxon>
        <taxon>Ascomycota</taxon>
        <taxon>Pezizomycotina</taxon>
        <taxon>Sordariomycetes</taxon>
        <taxon>Sordariomycetidae</taxon>
        <taxon>Coniochaetales</taxon>
        <taxon>Coniochaetaceae</taxon>
        <taxon>Coniochaeta</taxon>
    </lineage>
</organism>
<dbReference type="Pfam" id="PF10645">
    <property type="entry name" value="Carb_bind"/>
    <property type="match status" value="1"/>
</dbReference>
<protein>
    <recommendedName>
        <fullName evidence="2">Endo-1,3(4)-beta-glucanase 1 carbohydrate binding domain-containing protein</fullName>
    </recommendedName>
</protein>
<dbReference type="PANTHER" id="PTHR42047">
    <property type="entry name" value="PROTEIN, PUTATIVE (AFU_ORTHOLOGUE AFUA_6G03560)-RELATED"/>
    <property type="match status" value="1"/>
</dbReference>
<reference evidence="3 4" key="1">
    <citation type="submission" date="2018-08" db="EMBL/GenBank/DDBJ databases">
        <title>Draft genome of the lignicolous fungus Coniochaeta pulveracea.</title>
        <authorList>
            <person name="Borstlap C.J."/>
            <person name="De Witt R.N."/>
            <person name="Botha A."/>
            <person name="Volschenk H."/>
        </authorList>
    </citation>
    <scope>NUCLEOTIDE SEQUENCE [LARGE SCALE GENOMIC DNA]</scope>
    <source>
        <strain evidence="3 4">CAB683</strain>
    </source>
</reference>
<evidence type="ECO:0000259" key="2">
    <source>
        <dbReference type="Pfam" id="PF10645"/>
    </source>
</evidence>
<dbReference type="OrthoDB" id="5430620at2759"/>
<evidence type="ECO:0000256" key="1">
    <source>
        <dbReference type="SAM" id="SignalP"/>
    </source>
</evidence>
<dbReference type="AlphaFoldDB" id="A0A420Y8B2"/>
<dbReference type="InterPro" id="IPR052820">
    <property type="entry name" value="PhiA_domain"/>
</dbReference>
<keyword evidence="1" id="KW-0732">Signal</keyword>
<gene>
    <name evidence="3" type="ORF">DL546_004553</name>
</gene>
<feature type="signal peptide" evidence="1">
    <location>
        <begin position="1"/>
        <end position="20"/>
    </location>
</feature>